<feature type="transmembrane region" description="Helical" evidence="1">
    <location>
        <begin position="61"/>
        <end position="83"/>
    </location>
</feature>
<dbReference type="AlphaFoldDB" id="A0A2V2ZN43"/>
<feature type="transmembrane region" description="Helical" evidence="1">
    <location>
        <begin position="95"/>
        <end position="118"/>
    </location>
</feature>
<protein>
    <submittedName>
        <fullName evidence="2">Uncharacterized protein</fullName>
    </submittedName>
</protein>
<proteinExistence type="predicted"/>
<feature type="transmembrane region" description="Helical" evidence="1">
    <location>
        <begin position="130"/>
        <end position="149"/>
    </location>
</feature>
<evidence type="ECO:0000313" key="3">
    <source>
        <dbReference type="Proteomes" id="UP000247150"/>
    </source>
</evidence>
<keyword evidence="1" id="KW-0472">Membrane</keyword>
<accession>A0A2V2ZN43</accession>
<name>A0A2V2ZN43_9BACI</name>
<dbReference type="OrthoDB" id="2862948at2"/>
<dbReference type="Proteomes" id="UP000247150">
    <property type="component" value="Unassembled WGS sequence"/>
</dbReference>
<evidence type="ECO:0000313" key="2">
    <source>
        <dbReference type="EMBL" id="PWW25731.1"/>
    </source>
</evidence>
<dbReference type="RefSeq" id="WP_110066438.1">
    <property type="nucleotide sequence ID" value="NZ_QGTW01000012.1"/>
</dbReference>
<organism evidence="2 3">
    <name type="scientific">Cytobacillus oceanisediminis</name>
    <dbReference type="NCBI Taxonomy" id="665099"/>
    <lineage>
        <taxon>Bacteria</taxon>
        <taxon>Bacillati</taxon>
        <taxon>Bacillota</taxon>
        <taxon>Bacilli</taxon>
        <taxon>Bacillales</taxon>
        <taxon>Bacillaceae</taxon>
        <taxon>Cytobacillus</taxon>
    </lineage>
</organism>
<gene>
    <name evidence="2" type="ORF">DFO73_11223</name>
</gene>
<feature type="transmembrane region" description="Helical" evidence="1">
    <location>
        <begin position="24"/>
        <end position="41"/>
    </location>
</feature>
<comment type="caution">
    <text evidence="2">The sequence shown here is derived from an EMBL/GenBank/DDBJ whole genome shotgun (WGS) entry which is preliminary data.</text>
</comment>
<sequence length="160" mass="18428">MALPTAIVISVYLLLGLYYSKKQLSFLQNSLIFMIISIAARNYTTIMSMQLKWFHLTEDSLLFLVFLLHRDVIGPILVLIFINGYWTFHSGKMKVFLYIIFLICLQLMDFFSVGFGVITYTKWSFLKAGLANSAFLFAGLGLSKGILYFKRERSNYDNSI</sequence>
<keyword evidence="1" id="KW-0812">Transmembrane</keyword>
<evidence type="ECO:0000256" key="1">
    <source>
        <dbReference type="SAM" id="Phobius"/>
    </source>
</evidence>
<keyword evidence="1" id="KW-1133">Transmembrane helix</keyword>
<dbReference type="EMBL" id="QGTW01000012">
    <property type="protein sequence ID" value="PWW25731.1"/>
    <property type="molecule type" value="Genomic_DNA"/>
</dbReference>
<reference evidence="2 3" key="1">
    <citation type="submission" date="2018-05" db="EMBL/GenBank/DDBJ databases">
        <title>Freshwater and sediment microbial communities from various areas in North America, analyzing microbe dynamics in response to fracking.</title>
        <authorList>
            <person name="Lamendella R."/>
        </authorList>
    </citation>
    <scope>NUCLEOTIDE SEQUENCE [LARGE SCALE GENOMIC DNA]</scope>
    <source>
        <strain evidence="2 3">15_TX</strain>
    </source>
</reference>